<evidence type="ECO:0000256" key="3">
    <source>
        <dbReference type="ARBA" id="ARBA00022833"/>
    </source>
</evidence>
<proteinExistence type="predicted"/>
<dbReference type="Gene3D" id="2.170.270.10">
    <property type="entry name" value="SET domain"/>
    <property type="match status" value="1"/>
</dbReference>
<dbReference type="GO" id="GO:0005634">
    <property type="term" value="C:nucleus"/>
    <property type="evidence" value="ECO:0007669"/>
    <property type="project" value="TreeGrafter"/>
</dbReference>
<evidence type="ECO:0000313" key="6">
    <source>
        <dbReference type="EMBL" id="CAD5215198.1"/>
    </source>
</evidence>
<dbReference type="EMBL" id="CAJFCW020000003">
    <property type="protein sequence ID" value="CAG9103681.1"/>
    <property type="molecule type" value="Genomic_DNA"/>
</dbReference>
<dbReference type="Gene3D" id="6.10.140.2220">
    <property type="match status" value="1"/>
</dbReference>
<dbReference type="InterPro" id="IPR046341">
    <property type="entry name" value="SET_dom_sf"/>
</dbReference>
<dbReference type="Pfam" id="PF01753">
    <property type="entry name" value="zf-MYND"/>
    <property type="match status" value="1"/>
</dbReference>
<dbReference type="SUPFAM" id="SSF82199">
    <property type="entry name" value="SET domain"/>
    <property type="match status" value="1"/>
</dbReference>
<name>A0A811KIL9_9BILA</name>
<feature type="region of interest" description="Disordered" evidence="4">
    <location>
        <begin position="1"/>
        <end position="38"/>
    </location>
</feature>
<dbReference type="OrthoDB" id="265717at2759"/>
<dbReference type="PANTHER" id="PTHR12197">
    <property type="entry name" value="HISTONE-LYSINE N-METHYLTRANSFERASE SMYD"/>
    <property type="match status" value="1"/>
</dbReference>
<sequence>MGKNKKKKNTQERPKTEEPKFENGFKKESEAEEQDKHKKVLAELDRRRKQIEEAVKPIQKEVPYPRITFYPFAYALSEQFLDKACWYCLQQLTPQLSPCPNCKVAVFCSQKCSDLANKDHEPECRGFQKRKESQSIEVRLLGRIASRYHKIKRGEDKTDDFYLGRTSKRSVMEIWAHEEEFAEHQDYTTQFMDIYDKLVLFYDKKDLPSKKDVFKLHCRDFINRHAICDKNYENEIGKGLYLDLCAYDHSCRPDTVFFSDGFKSVLVGLNKVKDISDSNKSFYSYIDLLGTLEQRRKQLKDTWFFECNCERCTDPKDHVLTAIKCQYCANKDVDTTLIVQGTLLPRKDGKLCCPTCNVMQEPFHIMECNYTIRDIGIFLDNMDQIPKHELTAHFELFKQKSIYCLPKTNVYRARLILQYVSRISTNDDEKALLMASVEDCLRHCFPQNHPGLAYYLRDVAIYCKEAGFYKDSIRYYTEALKYLERVFVEHTLINEIRDLLPGLQKRIVMEEQKGRAKVLSKFDLKNEDYDEEMPELVPVKASNGSSKERALHRRVHRAATPLPSEEPVENS</sequence>
<dbReference type="EMBL" id="CAJFDH010000003">
    <property type="protein sequence ID" value="CAD5215198.1"/>
    <property type="molecule type" value="Genomic_DNA"/>
</dbReference>
<keyword evidence="7" id="KW-1185">Reference proteome</keyword>
<feature type="region of interest" description="Disordered" evidence="4">
    <location>
        <begin position="537"/>
        <end position="571"/>
    </location>
</feature>
<gene>
    <name evidence="6" type="ORF">BOKJ2_LOCUS5973</name>
</gene>
<dbReference type="PROSITE" id="PS01360">
    <property type="entry name" value="ZF_MYND_1"/>
    <property type="match status" value="1"/>
</dbReference>
<dbReference type="InterPro" id="IPR050869">
    <property type="entry name" value="H3K4_H4K5_MeTrfase"/>
</dbReference>
<dbReference type="PANTHER" id="PTHR12197:SF241">
    <property type="entry name" value="MYND-TYPE DOMAIN-CONTAINING PROTEIN"/>
    <property type="match status" value="1"/>
</dbReference>
<dbReference type="Proteomes" id="UP000783686">
    <property type="component" value="Unassembled WGS sequence"/>
</dbReference>
<evidence type="ECO:0000259" key="5">
    <source>
        <dbReference type="PROSITE" id="PS01360"/>
    </source>
</evidence>
<evidence type="ECO:0000256" key="1">
    <source>
        <dbReference type="ARBA" id="ARBA00022723"/>
    </source>
</evidence>
<feature type="domain" description="MYND-type" evidence="5">
    <location>
        <begin position="85"/>
        <end position="124"/>
    </location>
</feature>
<organism evidence="6 7">
    <name type="scientific">Bursaphelenchus okinawaensis</name>
    <dbReference type="NCBI Taxonomy" id="465554"/>
    <lineage>
        <taxon>Eukaryota</taxon>
        <taxon>Metazoa</taxon>
        <taxon>Ecdysozoa</taxon>
        <taxon>Nematoda</taxon>
        <taxon>Chromadorea</taxon>
        <taxon>Rhabditida</taxon>
        <taxon>Tylenchina</taxon>
        <taxon>Tylenchomorpha</taxon>
        <taxon>Aphelenchoidea</taxon>
        <taxon>Aphelenchoididae</taxon>
        <taxon>Bursaphelenchus</taxon>
    </lineage>
</organism>
<keyword evidence="2" id="KW-0863">Zinc-finger</keyword>
<accession>A0A811KIL9</accession>
<keyword evidence="3" id="KW-0862">Zinc</keyword>
<dbReference type="AlphaFoldDB" id="A0A811KIL9"/>
<evidence type="ECO:0000256" key="4">
    <source>
        <dbReference type="SAM" id="MobiDB-lite"/>
    </source>
</evidence>
<evidence type="ECO:0000313" key="7">
    <source>
        <dbReference type="Proteomes" id="UP000614601"/>
    </source>
</evidence>
<feature type="compositionally biased region" description="Basic and acidic residues" evidence="4">
    <location>
        <begin position="9"/>
        <end position="38"/>
    </location>
</feature>
<comment type="caution">
    <text evidence="6">The sequence shown here is derived from an EMBL/GenBank/DDBJ whole genome shotgun (WGS) entry which is preliminary data.</text>
</comment>
<evidence type="ECO:0000256" key="2">
    <source>
        <dbReference type="ARBA" id="ARBA00022771"/>
    </source>
</evidence>
<dbReference type="Proteomes" id="UP000614601">
    <property type="component" value="Unassembled WGS sequence"/>
</dbReference>
<dbReference type="Gene3D" id="1.10.220.160">
    <property type="match status" value="1"/>
</dbReference>
<dbReference type="InterPro" id="IPR002893">
    <property type="entry name" value="Znf_MYND"/>
</dbReference>
<reference evidence="6" key="1">
    <citation type="submission" date="2020-09" db="EMBL/GenBank/DDBJ databases">
        <authorList>
            <person name="Kikuchi T."/>
        </authorList>
    </citation>
    <scope>NUCLEOTIDE SEQUENCE</scope>
    <source>
        <strain evidence="6">SH1</strain>
    </source>
</reference>
<dbReference type="InterPro" id="IPR011990">
    <property type="entry name" value="TPR-like_helical_dom_sf"/>
</dbReference>
<protein>
    <recommendedName>
        <fullName evidence="5">MYND-type domain-containing protein</fullName>
    </recommendedName>
</protein>
<dbReference type="Gene3D" id="1.25.40.10">
    <property type="entry name" value="Tetratricopeptide repeat domain"/>
    <property type="match status" value="1"/>
</dbReference>
<dbReference type="SUPFAM" id="SSF144232">
    <property type="entry name" value="HIT/MYND zinc finger-like"/>
    <property type="match status" value="1"/>
</dbReference>
<dbReference type="GO" id="GO:0008270">
    <property type="term" value="F:zinc ion binding"/>
    <property type="evidence" value="ECO:0007669"/>
    <property type="project" value="UniProtKB-KW"/>
</dbReference>
<keyword evidence="1" id="KW-0479">Metal-binding</keyword>